<dbReference type="EMBL" id="JBHRYC010000026">
    <property type="protein sequence ID" value="MFC3637033.1"/>
    <property type="molecule type" value="Genomic_DNA"/>
</dbReference>
<dbReference type="RefSeq" id="WP_191318038.1">
    <property type="nucleotide sequence ID" value="NZ_BNCG01000002.1"/>
</dbReference>
<protein>
    <submittedName>
        <fullName evidence="1">Uncharacterized protein</fullName>
    </submittedName>
</protein>
<organism evidence="1 2">
    <name type="scientific">Camelimonas fluminis</name>
    <dbReference type="NCBI Taxonomy" id="1576911"/>
    <lineage>
        <taxon>Bacteria</taxon>
        <taxon>Pseudomonadati</taxon>
        <taxon>Pseudomonadota</taxon>
        <taxon>Alphaproteobacteria</taxon>
        <taxon>Hyphomicrobiales</taxon>
        <taxon>Chelatococcaceae</taxon>
        <taxon>Camelimonas</taxon>
    </lineage>
</organism>
<comment type="caution">
    <text evidence="1">The sequence shown here is derived from an EMBL/GenBank/DDBJ whole genome shotgun (WGS) entry which is preliminary data.</text>
</comment>
<proteinExistence type="predicted"/>
<dbReference type="Proteomes" id="UP001595704">
    <property type="component" value="Unassembled WGS sequence"/>
</dbReference>
<accession>A0ABV7UFB1</accession>
<gene>
    <name evidence="1" type="ORF">ACFONL_06500</name>
</gene>
<name>A0ABV7UFB1_9HYPH</name>
<sequence>MTIFDRLASKTDSVFLRHGGEPVIIRPMVPARGARVVAGTDPERGPDVETTGVLTLEARVAGRSPVMEAEETARRPGAQSDRWILSLPSGSLPWLPKVGDLVTRVRNGQVLKVASDAAQDETWLRITLSG</sequence>
<evidence type="ECO:0000313" key="2">
    <source>
        <dbReference type="Proteomes" id="UP001595704"/>
    </source>
</evidence>
<evidence type="ECO:0000313" key="1">
    <source>
        <dbReference type="EMBL" id="MFC3637033.1"/>
    </source>
</evidence>
<reference evidence="2" key="1">
    <citation type="journal article" date="2019" name="Int. J. Syst. Evol. Microbiol.">
        <title>The Global Catalogue of Microorganisms (GCM) 10K type strain sequencing project: providing services to taxonomists for standard genome sequencing and annotation.</title>
        <authorList>
            <consortium name="The Broad Institute Genomics Platform"/>
            <consortium name="The Broad Institute Genome Sequencing Center for Infectious Disease"/>
            <person name="Wu L."/>
            <person name="Ma J."/>
        </authorList>
    </citation>
    <scope>NUCLEOTIDE SEQUENCE [LARGE SCALE GENOMIC DNA]</scope>
    <source>
        <strain evidence="2">KCTC 42282</strain>
    </source>
</reference>
<keyword evidence="2" id="KW-1185">Reference proteome</keyword>